<dbReference type="Proteomes" id="UP000436006">
    <property type="component" value="Unassembled WGS sequence"/>
</dbReference>
<accession>A0A7K1SJG4</accession>
<sequence length="489" mass="51292">MKKYTLMAVMTASILVWNCKPDELTDEVVKPTSSGARVAIQPAPIKLWDATFGGDTKVIPTANGGQYVAGTDDLTAAIALADGGVVLGGSSDSPTSGNKTTLNLGGYDFWLVNMDPNGARRAMQTVGGSGVDKLTSMLQTSDGGYLLGGYSNSPKDPLFAVIGTGTKSSDSRGYDFWVVKLGKPGNRQWDITAGGTGDERLTAMVPTADGGYLLGGSTNSSADTRFMKYGIENGTKGGTDYWIMKIDANGKKQWDKSYGTADKEELKAIVRTADGGFLLAGNKSGYVYEPGKTTLVSTSWLVKIDGNGNKVWEKTLQTLIGDNTLEDAIATSDGGFLLGASTNAGAGGDKSQAAKGRVTMDYWVIKLDSQGNKVWDKTIGTSSTDLITSLAATTDGGYLIGGSSGGSINGDKTETSRGYGDYWVVKVNAQGEILWDKTIGGADDDYLYKLIITADGGILAAGSSNSSISGEKTQRNFGAEGDYWAVKLK</sequence>
<dbReference type="SUPFAM" id="SSF50969">
    <property type="entry name" value="YVTN repeat-like/Quinoprotein amine dehydrogenase"/>
    <property type="match status" value="1"/>
</dbReference>
<comment type="caution">
    <text evidence="1">The sequence shown here is derived from an EMBL/GenBank/DDBJ whole genome shotgun (WGS) entry which is preliminary data.</text>
</comment>
<organism evidence="1 2">
    <name type="scientific">Spirosoma arboris</name>
    <dbReference type="NCBI Taxonomy" id="2682092"/>
    <lineage>
        <taxon>Bacteria</taxon>
        <taxon>Pseudomonadati</taxon>
        <taxon>Bacteroidota</taxon>
        <taxon>Cytophagia</taxon>
        <taxon>Cytophagales</taxon>
        <taxon>Cytophagaceae</taxon>
        <taxon>Spirosoma</taxon>
    </lineage>
</organism>
<keyword evidence="2" id="KW-1185">Reference proteome</keyword>
<dbReference type="AlphaFoldDB" id="A0A7K1SJG4"/>
<dbReference type="PANTHER" id="PTHR42754:SF1">
    <property type="entry name" value="LIPOPROTEIN"/>
    <property type="match status" value="1"/>
</dbReference>
<dbReference type="InterPro" id="IPR011044">
    <property type="entry name" value="Quino_amine_DH_bsu"/>
</dbReference>
<name>A0A7K1SJG4_9BACT</name>
<reference evidence="1 2" key="1">
    <citation type="submission" date="2019-12" db="EMBL/GenBank/DDBJ databases">
        <title>Spirosoma sp. HMF4905 genome sequencing and assembly.</title>
        <authorList>
            <person name="Kang H."/>
            <person name="Cha I."/>
            <person name="Kim H."/>
            <person name="Joh K."/>
        </authorList>
    </citation>
    <scope>NUCLEOTIDE SEQUENCE [LARGE SCALE GENOMIC DNA]</scope>
    <source>
        <strain evidence="1 2">HMF4905</strain>
    </source>
</reference>
<protein>
    <recommendedName>
        <fullName evidence="3">T9SS C-terminal target domain-containing protein</fullName>
    </recommendedName>
</protein>
<evidence type="ECO:0000313" key="2">
    <source>
        <dbReference type="Proteomes" id="UP000436006"/>
    </source>
</evidence>
<dbReference type="RefSeq" id="WP_157588625.1">
    <property type="nucleotide sequence ID" value="NZ_WPIN01000013.1"/>
</dbReference>
<dbReference type="EMBL" id="WPIN01000013">
    <property type="protein sequence ID" value="MVM33915.1"/>
    <property type="molecule type" value="Genomic_DNA"/>
</dbReference>
<evidence type="ECO:0008006" key="3">
    <source>
        <dbReference type="Google" id="ProtNLM"/>
    </source>
</evidence>
<evidence type="ECO:0000313" key="1">
    <source>
        <dbReference type="EMBL" id="MVM33915.1"/>
    </source>
</evidence>
<dbReference type="PANTHER" id="PTHR42754">
    <property type="entry name" value="ENDOGLUCANASE"/>
    <property type="match status" value="1"/>
</dbReference>
<proteinExistence type="predicted"/>
<gene>
    <name evidence="1" type="ORF">GO755_28015</name>
</gene>